<dbReference type="AlphaFoldDB" id="A0A1H6C1D6"/>
<sequence>MIGSLTALQAYGGVGAEPPPRGAPGGRPPGQAQAAGLRRSRPKGGEQDAPPPSAYRYWPVFATVSMERPASVPALPETSVRM</sequence>
<organism evidence="2 3">
    <name type="scientific">Thermomonospora echinospora</name>
    <dbReference type="NCBI Taxonomy" id="1992"/>
    <lineage>
        <taxon>Bacteria</taxon>
        <taxon>Bacillati</taxon>
        <taxon>Actinomycetota</taxon>
        <taxon>Actinomycetes</taxon>
        <taxon>Streptosporangiales</taxon>
        <taxon>Thermomonosporaceae</taxon>
        <taxon>Thermomonospora</taxon>
    </lineage>
</organism>
<proteinExistence type="predicted"/>
<evidence type="ECO:0000313" key="2">
    <source>
        <dbReference type="EMBL" id="SEG66673.1"/>
    </source>
</evidence>
<protein>
    <submittedName>
        <fullName evidence="2">Uncharacterized protein</fullName>
    </submittedName>
</protein>
<evidence type="ECO:0000313" key="3">
    <source>
        <dbReference type="Proteomes" id="UP000236723"/>
    </source>
</evidence>
<feature type="region of interest" description="Disordered" evidence="1">
    <location>
        <begin position="1"/>
        <end position="55"/>
    </location>
</feature>
<name>A0A1H6C1D6_9ACTN</name>
<dbReference type="Proteomes" id="UP000236723">
    <property type="component" value="Unassembled WGS sequence"/>
</dbReference>
<dbReference type="EMBL" id="FNVO01000008">
    <property type="protein sequence ID" value="SEG66673.1"/>
    <property type="molecule type" value="Genomic_DNA"/>
</dbReference>
<accession>A0A1H6C1D6</accession>
<reference evidence="3" key="1">
    <citation type="submission" date="2016-10" db="EMBL/GenBank/DDBJ databases">
        <authorList>
            <person name="Varghese N."/>
            <person name="Submissions S."/>
        </authorList>
    </citation>
    <scope>NUCLEOTIDE SEQUENCE [LARGE SCALE GENOMIC DNA]</scope>
    <source>
        <strain evidence="3">DSM 43163</strain>
    </source>
</reference>
<keyword evidence="3" id="KW-1185">Reference proteome</keyword>
<gene>
    <name evidence="2" type="ORF">SAMN04489712_108213</name>
</gene>
<evidence type="ECO:0000256" key="1">
    <source>
        <dbReference type="SAM" id="MobiDB-lite"/>
    </source>
</evidence>